<name>A0ABP0Q4U6_9DINO</name>
<organism evidence="1 2">
    <name type="scientific">Durusdinium trenchii</name>
    <dbReference type="NCBI Taxonomy" id="1381693"/>
    <lineage>
        <taxon>Eukaryota</taxon>
        <taxon>Sar</taxon>
        <taxon>Alveolata</taxon>
        <taxon>Dinophyceae</taxon>
        <taxon>Suessiales</taxon>
        <taxon>Symbiodiniaceae</taxon>
        <taxon>Durusdinium</taxon>
    </lineage>
</organism>
<accession>A0ABP0Q4U6</accession>
<dbReference type="EMBL" id="CAXAMM010039040">
    <property type="protein sequence ID" value="CAK9083278.1"/>
    <property type="molecule type" value="Genomic_DNA"/>
</dbReference>
<evidence type="ECO:0000313" key="2">
    <source>
        <dbReference type="Proteomes" id="UP001642464"/>
    </source>
</evidence>
<protein>
    <submittedName>
        <fullName evidence="1">Leucine-zipper-like transcriptional regulator 1</fullName>
    </submittedName>
</protein>
<reference evidence="1 2" key="1">
    <citation type="submission" date="2024-02" db="EMBL/GenBank/DDBJ databases">
        <authorList>
            <person name="Chen Y."/>
            <person name="Shah S."/>
            <person name="Dougan E. K."/>
            <person name="Thang M."/>
            <person name="Chan C."/>
        </authorList>
    </citation>
    <scope>NUCLEOTIDE SEQUENCE [LARGE SCALE GENOMIC DNA]</scope>
</reference>
<sequence>MRPTRLYQLVPRSLRCSARFSRGSRALLLGVGEPLRTEHRSLAQRALEGTPLSLEHWVDLAEAALEQAPRLPCEDVLAVLSAMERQNAQDLSVTNALGARLAALAPGLGLDEALTGWELLKRQAPTRKQPTLCAALASLEQRLEQLPLRDGTELAKTLARLARGGTVGQALLKRLAVKALELRNLGYHELVTMEACFEALGGLQEPLDDFLRQRRVLFLKEAPLAALLRALELSKDQALLEALVRRVDALGNESPLEFDDPFLCFELLLEHQRISNSFLAAMCSWTRNHLHSKAECITAERLMLLDDALSARGAMTVGAMEDLNEALRAFLAFRGSAPPPARTGA</sequence>
<comment type="caution">
    <text evidence="1">The sequence shown here is derived from an EMBL/GenBank/DDBJ whole genome shotgun (WGS) entry which is preliminary data.</text>
</comment>
<keyword evidence="2" id="KW-1185">Reference proteome</keyword>
<proteinExistence type="predicted"/>
<evidence type="ECO:0000313" key="1">
    <source>
        <dbReference type="EMBL" id="CAK9083278.1"/>
    </source>
</evidence>
<gene>
    <name evidence="1" type="ORF">SCF082_LOCUS39542</name>
</gene>
<dbReference type="Proteomes" id="UP001642464">
    <property type="component" value="Unassembled WGS sequence"/>
</dbReference>